<keyword evidence="3" id="KW-0732">Signal</keyword>
<evidence type="ECO:0000256" key="3">
    <source>
        <dbReference type="ARBA" id="ARBA00022729"/>
    </source>
</evidence>
<dbReference type="PANTHER" id="PTHR13024:SF0">
    <property type="entry name" value="MICROSOMAL TRIACYLGLYCEROL TRANSFER PROTEIN"/>
    <property type="match status" value="1"/>
</dbReference>
<dbReference type="EMBL" id="JAWNGG020000114">
    <property type="protein sequence ID" value="KAK9301336.1"/>
    <property type="molecule type" value="Genomic_DNA"/>
</dbReference>
<gene>
    <name evidence="8" type="ORF">QLX08_006271</name>
</gene>
<reference evidence="8 9" key="1">
    <citation type="submission" date="2024-05" db="EMBL/GenBank/DDBJ databases">
        <title>The nuclear and mitochondrial genome assemblies of Tetragonisca angustula (Apidae: Meliponini), a tiny yet remarkable pollinator in the Neotropics.</title>
        <authorList>
            <person name="Ferrari R."/>
            <person name="Ricardo P.C."/>
            <person name="Dias F.C."/>
            <person name="Araujo N.S."/>
            <person name="Soares D.O."/>
            <person name="Zhou Q.-S."/>
            <person name="Zhu C.-D."/>
            <person name="Coutinho L."/>
            <person name="Airas M.C."/>
            <person name="Batista T.M."/>
        </authorList>
    </citation>
    <scope>NUCLEOTIDE SEQUENCE [LARGE SCALE GENOMIC DNA]</scope>
    <source>
        <strain evidence="8">ASF017062</strain>
        <tissue evidence="8">Abdomen</tissue>
    </source>
</reference>
<dbReference type="InterPro" id="IPR011030">
    <property type="entry name" value="Lipovitellin_superhlx_dom"/>
</dbReference>
<dbReference type="PROSITE" id="PS51211">
    <property type="entry name" value="VITELLOGENIN"/>
    <property type="match status" value="1"/>
</dbReference>
<keyword evidence="4" id="KW-0256">Endoplasmic reticulum</keyword>
<dbReference type="PANTHER" id="PTHR13024">
    <property type="entry name" value="MICROSOMAL TRIGLYCERIDE TRANSFER PROTEIN, LARGE SUBUNIT"/>
    <property type="match status" value="1"/>
</dbReference>
<dbReference type="InterPro" id="IPR001747">
    <property type="entry name" value="Vitellogenin_N"/>
</dbReference>
<evidence type="ECO:0000259" key="7">
    <source>
        <dbReference type="PROSITE" id="PS51211"/>
    </source>
</evidence>
<evidence type="ECO:0000256" key="6">
    <source>
        <dbReference type="SAM" id="MobiDB-lite"/>
    </source>
</evidence>
<dbReference type="GO" id="GO:0005548">
    <property type="term" value="F:phospholipid transporter activity"/>
    <property type="evidence" value="ECO:0007669"/>
    <property type="project" value="InterPro"/>
</dbReference>
<dbReference type="SUPFAM" id="SSF56968">
    <property type="entry name" value="Lipovitellin-phosvitin complex, beta-sheet shell regions"/>
    <property type="match status" value="1"/>
</dbReference>
<keyword evidence="2" id="KW-0813">Transport</keyword>
<dbReference type="Gene3D" id="2.30.230.10">
    <property type="entry name" value="Lipovitellin, beta-sheet shell regions, chain A"/>
    <property type="match status" value="1"/>
</dbReference>
<sequence>MEGEWFRLEWRGMSEMVAGFDSASLLCLIARIYWQKEKRTSTVQGRTRGRSSVRNERRMAYSETPVTTLTVSLVYFLVLFGSYCQMAPAMAGATRGWDLGSGLKYKLTTTLLFSEAAPSKSSGDVGFRLTGELDVTAVWQRPDDSSSFLLKIQFLQPQLWIKSRRAPEPEGFVEHSSRINTLAESPFLIVWRDGEVHSIFMDTAESLSSANIKRGVASLLQYRVFDNDIEERDASGLCFVTYHSLGPKTVGKRKTSCEQSTLPPKKRHSNPLFSAKLASTRNSTYELTQQLLPSLIRDEERHRMSLNAKSEVGTIITSKRTLELLPGTLSTKTVLADTLQQAVAAVQPRCRETSIELQLEPFSCPDNGCLTIEQTIEEYRSSLKNNAVGTGKSASAFLKLVPLVKSATPDELLKLLKSPRYRQLKLQLLDIFGAASTVASHQAAMKILRQDEIGDETERYFWALSLSPTPNADIAKNILKRSEETNPNDKVAETIALTAAAIARHLESSGAIEKARESLELGLDSCTGEECKLRFLRALRNLRTKTAIPTLLKFATSESKALNVAAWKALAELPKDSLTPEVITAANQVFYEIGGPKRDSSSRTIALDIILKMNPTEEDIRYLVKYLASTDPAYEVRKYLSQRLEQLSEKDPQFANKLNKVLSASGMNIINYNVYAQKGLSTAFERNFLRSVDSNGSLVTVQEIHSGLLKRGTVDVVLQAENHEEALFSLGLFAGGLGSFVSTSSQEEDTQDDEPATAGMELDFLGVGIRPFVFFSGQGELMGHVWSGTASERTPAYQALAALHNYNEYIPLASGIIAEVDVQGAVSFDLAGQIQLSLWSRNAQSLVDLKAGITIQGGTKVRSDFVQSMAEFSMTMEPKLELATDVDFSGPVALCMRLSQPENVVKYQVYKVERIPGSRHRLRKTRRMRLYNPGRSYLLNRKNNEMCSKMFS</sequence>
<comment type="caution">
    <text evidence="8">The sequence shown here is derived from an EMBL/GenBank/DDBJ whole genome shotgun (WGS) entry which is preliminary data.</text>
</comment>
<comment type="subcellular location">
    <subcellularLocation>
        <location evidence="1">Endoplasmic reticulum</location>
    </subcellularLocation>
</comment>
<evidence type="ECO:0000313" key="9">
    <source>
        <dbReference type="Proteomes" id="UP001432146"/>
    </source>
</evidence>
<dbReference type="Pfam" id="PF19444">
    <property type="entry name" value="MTP_lip_bd"/>
    <property type="match status" value="1"/>
</dbReference>
<dbReference type="GO" id="GO:0005794">
    <property type="term" value="C:Golgi apparatus"/>
    <property type="evidence" value="ECO:0007669"/>
    <property type="project" value="TreeGrafter"/>
</dbReference>
<dbReference type="GO" id="GO:0008289">
    <property type="term" value="F:lipid binding"/>
    <property type="evidence" value="ECO:0007669"/>
    <property type="project" value="InterPro"/>
</dbReference>
<evidence type="ECO:0000256" key="5">
    <source>
        <dbReference type="PROSITE-ProRule" id="PRU00557"/>
    </source>
</evidence>
<accession>A0AAW0ZV66</accession>
<dbReference type="Proteomes" id="UP001432146">
    <property type="component" value="Unassembled WGS sequence"/>
</dbReference>
<dbReference type="InterPro" id="IPR015816">
    <property type="entry name" value="Vitellinogen_b-sht_N"/>
</dbReference>
<comment type="caution">
    <text evidence="5">Lacks conserved residue(s) required for the propagation of feature annotation.</text>
</comment>
<dbReference type="InterPro" id="IPR045811">
    <property type="entry name" value="MTP_lip-bd"/>
</dbReference>
<protein>
    <recommendedName>
        <fullName evidence="7">Vitellogenin domain-containing protein</fullName>
    </recommendedName>
</protein>
<keyword evidence="9" id="KW-1185">Reference proteome</keyword>
<feature type="domain" description="Vitellogenin" evidence="7">
    <location>
        <begin position="97"/>
        <end position="716"/>
    </location>
</feature>
<evidence type="ECO:0000256" key="1">
    <source>
        <dbReference type="ARBA" id="ARBA00004240"/>
    </source>
</evidence>
<dbReference type="SMART" id="SM00638">
    <property type="entry name" value="LPD_N"/>
    <property type="match status" value="1"/>
</dbReference>
<proteinExistence type="predicted"/>
<dbReference type="AlphaFoldDB" id="A0AAW0ZV66"/>
<evidence type="ECO:0000313" key="8">
    <source>
        <dbReference type="EMBL" id="KAK9301336.1"/>
    </source>
</evidence>
<dbReference type="GO" id="GO:0005783">
    <property type="term" value="C:endoplasmic reticulum"/>
    <property type="evidence" value="ECO:0007669"/>
    <property type="project" value="UniProtKB-SubCell"/>
</dbReference>
<dbReference type="InterPro" id="IPR015819">
    <property type="entry name" value="Lipid_transp_b-sht_shell"/>
</dbReference>
<name>A0AAW0ZV66_9HYME</name>
<organism evidence="8 9">
    <name type="scientific">Tetragonisca angustula</name>
    <dbReference type="NCBI Taxonomy" id="166442"/>
    <lineage>
        <taxon>Eukaryota</taxon>
        <taxon>Metazoa</taxon>
        <taxon>Ecdysozoa</taxon>
        <taxon>Arthropoda</taxon>
        <taxon>Hexapoda</taxon>
        <taxon>Insecta</taxon>
        <taxon>Pterygota</taxon>
        <taxon>Neoptera</taxon>
        <taxon>Endopterygota</taxon>
        <taxon>Hymenoptera</taxon>
        <taxon>Apocrita</taxon>
        <taxon>Aculeata</taxon>
        <taxon>Apoidea</taxon>
        <taxon>Anthophila</taxon>
        <taxon>Apidae</taxon>
        <taxon>Tetragonisca</taxon>
    </lineage>
</organism>
<evidence type="ECO:0000256" key="2">
    <source>
        <dbReference type="ARBA" id="ARBA00022448"/>
    </source>
</evidence>
<dbReference type="Gene3D" id="1.25.10.20">
    <property type="entry name" value="Vitellinogen, superhelical"/>
    <property type="match status" value="1"/>
</dbReference>
<dbReference type="InterPro" id="IPR039988">
    <property type="entry name" value="MTTP"/>
</dbReference>
<dbReference type="Pfam" id="PF01347">
    <property type="entry name" value="Vitellogenin_N"/>
    <property type="match status" value="1"/>
</dbReference>
<feature type="region of interest" description="Disordered" evidence="6">
    <location>
        <begin position="250"/>
        <end position="270"/>
    </location>
</feature>
<dbReference type="GO" id="GO:0042157">
    <property type="term" value="P:lipoprotein metabolic process"/>
    <property type="evidence" value="ECO:0007669"/>
    <property type="project" value="TreeGrafter"/>
</dbReference>
<dbReference type="SUPFAM" id="SSF48431">
    <property type="entry name" value="Lipovitellin-phosvitin complex, superhelical domain"/>
    <property type="match status" value="1"/>
</dbReference>
<dbReference type="GO" id="GO:0016323">
    <property type="term" value="C:basolateral plasma membrane"/>
    <property type="evidence" value="ECO:0007669"/>
    <property type="project" value="TreeGrafter"/>
</dbReference>
<evidence type="ECO:0000256" key="4">
    <source>
        <dbReference type="ARBA" id="ARBA00022824"/>
    </source>
</evidence>